<proteinExistence type="predicted"/>
<dbReference type="Gene3D" id="3.60.21.10">
    <property type="match status" value="1"/>
</dbReference>
<name>A0A0F5JS27_9BACT</name>
<feature type="chain" id="PRO_5002489989" description="Calcineurin-like phosphoesterase domain-containing protein" evidence="1">
    <location>
        <begin position="19"/>
        <end position="360"/>
    </location>
</feature>
<dbReference type="STRING" id="1203610.HMPREF1536_00459"/>
<evidence type="ECO:0000313" key="4">
    <source>
        <dbReference type="Proteomes" id="UP000033035"/>
    </source>
</evidence>
<comment type="caution">
    <text evidence="3">The sequence shown here is derived from an EMBL/GenBank/DDBJ whole genome shotgun (WGS) entry which is preliminary data.</text>
</comment>
<feature type="signal peptide" evidence="1">
    <location>
        <begin position="1"/>
        <end position="18"/>
    </location>
</feature>
<dbReference type="SUPFAM" id="SSF56300">
    <property type="entry name" value="Metallo-dependent phosphatases"/>
    <property type="match status" value="1"/>
</dbReference>
<reference evidence="3 4" key="1">
    <citation type="submission" date="2013-04" db="EMBL/GenBank/DDBJ databases">
        <title>The Genome Sequence of Parabacteroides gordonii DSM 23371.</title>
        <authorList>
            <consortium name="The Broad Institute Genomics Platform"/>
            <person name="Earl A."/>
            <person name="Ward D."/>
            <person name="Feldgarden M."/>
            <person name="Gevers D."/>
            <person name="Martens E."/>
            <person name="Sakamoto M."/>
            <person name="Benno Y."/>
            <person name="Suzuki N."/>
            <person name="Matsunaga N."/>
            <person name="Koshihara K."/>
            <person name="Seki M."/>
            <person name="Komiya H."/>
            <person name="Walker B."/>
            <person name="Young S."/>
            <person name="Zeng Q."/>
            <person name="Gargeya S."/>
            <person name="Fitzgerald M."/>
            <person name="Haas B."/>
            <person name="Abouelleil A."/>
            <person name="Allen A.W."/>
            <person name="Alvarado L."/>
            <person name="Arachchi H.M."/>
            <person name="Berlin A.M."/>
            <person name="Chapman S.B."/>
            <person name="Gainer-Dewar J."/>
            <person name="Goldberg J."/>
            <person name="Griggs A."/>
            <person name="Gujja S."/>
            <person name="Hansen M."/>
            <person name="Howarth C."/>
            <person name="Imamovic A."/>
            <person name="Ireland A."/>
            <person name="Larimer J."/>
            <person name="McCowan C."/>
            <person name="Murphy C."/>
            <person name="Pearson M."/>
            <person name="Poon T.W."/>
            <person name="Priest M."/>
            <person name="Roberts A."/>
            <person name="Saif S."/>
            <person name="Shea T."/>
            <person name="Sisk P."/>
            <person name="Sykes S."/>
            <person name="Wortman J."/>
            <person name="Nusbaum C."/>
            <person name="Birren B."/>
        </authorList>
    </citation>
    <scope>NUCLEOTIDE SEQUENCE [LARGE SCALE GENOMIC DNA]</scope>
    <source>
        <strain evidence="3 4">MS-1</strain>
    </source>
</reference>
<feature type="domain" description="Calcineurin-like phosphoesterase" evidence="2">
    <location>
        <begin position="59"/>
        <end position="267"/>
    </location>
</feature>
<dbReference type="PANTHER" id="PTHR43143:SF5">
    <property type="entry name" value="SECRETED PROTEIN"/>
    <property type="match status" value="1"/>
</dbReference>
<sequence>MKKLIYICMLLPFLMATAQNNSGVQRVGKPELTDSESFSMILLPDPQSYTKFDTNQPLFDLMTAWTAANLEKLSVKAVLCTGDLVEQNEYIVPDNVNGNQTSTQQWKAASNAFAKLDNKIPYIICGGNHDYGYTRSENRLCRFPEYFPVERNSAWKNSLVSVCNNAFGLPTLENAAFAFDEPHWGKILIITTEFAPRDEVLEWAKELAASKKYADHKVFVLTHSYLRWDGTVIESENYKVSPANYGKAVWEKLLYPSSNIRMLICGHYCLVDDFCHNVGRRTDKNIAGKNVFQMMFNAQTAGGGWHGNGGDGWLRILEFMPDGKTIKVKTYSPLFGISPTTEQFAWRTGDCDEFEIVIEP</sequence>
<dbReference type="PANTHER" id="PTHR43143">
    <property type="entry name" value="METALLOPHOSPHOESTERASE, CALCINEURIN SUPERFAMILY"/>
    <property type="match status" value="1"/>
</dbReference>
<dbReference type="HOGENOM" id="CLU_775357_0_0_10"/>
<dbReference type="PATRIC" id="fig|1203610.3.peg.480"/>
<dbReference type="AlphaFoldDB" id="A0A0F5JS27"/>
<evidence type="ECO:0000313" key="3">
    <source>
        <dbReference type="EMBL" id="KKB60578.1"/>
    </source>
</evidence>
<dbReference type="Proteomes" id="UP000033035">
    <property type="component" value="Unassembled WGS sequence"/>
</dbReference>
<keyword evidence="4" id="KW-1185">Reference proteome</keyword>
<gene>
    <name evidence="3" type="ORF">HMPREF1536_00459</name>
</gene>
<protein>
    <recommendedName>
        <fullName evidence="2">Calcineurin-like phosphoesterase domain-containing protein</fullName>
    </recommendedName>
</protein>
<evidence type="ECO:0000259" key="2">
    <source>
        <dbReference type="Pfam" id="PF00149"/>
    </source>
</evidence>
<dbReference type="InterPro" id="IPR004843">
    <property type="entry name" value="Calcineurin-like_PHP"/>
</dbReference>
<dbReference type="InterPro" id="IPR051918">
    <property type="entry name" value="STPP_CPPED1"/>
</dbReference>
<dbReference type="GO" id="GO:0016787">
    <property type="term" value="F:hydrolase activity"/>
    <property type="evidence" value="ECO:0007669"/>
    <property type="project" value="InterPro"/>
</dbReference>
<organism evidence="3 4">
    <name type="scientific">Parabacteroides gordonii MS-1 = DSM 23371</name>
    <dbReference type="NCBI Taxonomy" id="1203610"/>
    <lineage>
        <taxon>Bacteria</taxon>
        <taxon>Pseudomonadati</taxon>
        <taxon>Bacteroidota</taxon>
        <taxon>Bacteroidia</taxon>
        <taxon>Bacteroidales</taxon>
        <taxon>Tannerellaceae</taxon>
        <taxon>Parabacteroides</taxon>
    </lineage>
</organism>
<dbReference type="Pfam" id="PF00149">
    <property type="entry name" value="Metallophos"/>
    <property type="match status" value="1"/>
</dbReference>
<dbReference type="InterPro" id="IPR029052">
    <property type="entry name" value="Metallo-depent_PP-like"/>
</dbReference>
<evidence type="ECO:0000256" key="1">
    <source>
        <dbReference type="SAM" id="SignalP"/>
    </source>
</evidence>
<dbReference type="EMBL" id="AQHW01000002">
    <property type="protein sequence ID" value="KKB60578.1"/>
    <property type="molecule type" value="Genomic_DNA"/>
</dbReference>
<accession>A0A0F5JS27</accession>
<keyword evidence="1" id="KW-0732">Signal</keyword>